<evidence type="ECO:0000313" key="15">
    <source>
        <dbReference type="EMBL" id="MBK1791352.1"/>
    </source>
</evidence>
<dbReference type="GO" id="GO:0005524">
    <property type="term" value="F:ATP binding"/>
    <property type="evidence" value="ECO:0007669"/>
    <property type="project" value="UniProtKB-KW"/>
</dbReference>
<keyword evidence="7" id="KW-0546">Nucleotide metabolism</keyword>
<proteinExistence type="predicted"/>
<evidence type="ECO:0000259" key="14">
    <source>
        <dbReference type="Pfam" id="PF21654"/>
    </source>
</evidence>
<evidence type="ECO:0000256" key="12">
    <source>
        <dbReference type="SAM" id="Coils"/>
    </source>
</evidence>
<evidence type="ECO:0000256" key="2">
    <source>
        <dbReference type="ARBA" id="ARBA00022695"/>
    </source>
</evidence>
<evidence type="ECO:0000256" key="8">
    <source>
        <dbReference type="ARBA" id="ARBA00023118"/>
    </source>
</evidence>
<evidence type="ECO:0000256" key="11">
    <source>
        <dbReference type="ARBA" id="ARBA00048304"/>
    </source>
</evidence>
<sequence length="327" mass="37843">MNTHNLFISFNKKIKLTDSKKKKLESNRDALRQKIRDYFEEKDWSDPKFHSQGSYPLDTNLNPIKGEDVNGDPTEEYDLDDGVYFICKEADRKNPETYHDRIKAAVEGHTDQPVIDKSTCVRVTYADGHHIDLPSYWMENDDDTPQLAHKSQGYTDSDPREFKNWVDQKISDSSEVGQLRRIIRYLKAWKDHRETQNSSLKLPSGFILTILACNNYVSNSNDDAALRETVRAIKEELDRFFCCYRPTTPCHEDLLSGYKADNVKDEFTKLLNQADLAKNEDCEYEASLMWRKSLGDRFPLGLKKEEETKSANHSNKAVAASNPWRSQ</sequence>
<keyword evidence="2" id="KW-0548">Nucleotidyltransferase</keyword>
<dbReference type="Pfam" id="PF21654">
    <property type="entry name" value="DncV-like_NTFase"/>
    <property type="match status" value="1"/>
</dbReference>
<feature type="region of interest" description="Disordered" evidence="13">
    <location>
        <begin position="305"/>
        <end position="327"/>
    </location>
</feature>
<dbReference type="NCBIfam" id="NF041078">
    <property type="entry name" value="cGAS"/>
    <property type="match status" value="1"/>
</dbReference>
<keyword evidence="9" id="KW-0342">GTP-binding</keyword>
<evidence type="ECO:0000256" key="13">
    <source>
        <dbReference type="SAM" id="MobiDB-lite"/>
    </source>
</evidence>
<dbReference type="GO" id="GO:0051607">
    <property type="term" value="P:defense response to virus"/>
    <property type="evidence" value="ECO:0007669"/>
    <property type="project" value="UniProtKB-KW"/>
</dbReference>
<feature type="coiled-coil region" evidence="12">
    <location>
        <begin position="14"/>
        <end position="41"/>
    </location>
</feature>
<dbReference type="GO" id="GO:0005525">
    <property type="term" value="F:GTP binding"/>
    <property type="evidence" value="ECO:0007669"/>
    <property type="project" value="UniProtKB-KW"/>
</dbReference>
<dbReference type="Proteomes" id="UP000624703">
    <property type="component" value="Unassembled WGS sequence"/>
</dbReference>
<evidence type="ECO:0000256" key="5">
    <source>
        <dbReference type="ARBA" id="ARBA00022840"/>
    </source>
</evidence>
<keyword evidence="3" id="KW-0479">Metal-binding</keyword>
<dbReference type="GO" id="GO:0046872">
    <property type="term" value="F:metal ion binding"/>
    <property type="evidence" value="ECO:0007669"/>
    <property type="project" value="UniProtKB-KW"/>
</dbReference>
<dbReference type="GO" id="GO:0140701">
    <property type="term" value="F:3',3'-cyclic GMP-AMP synthase activity"/>
    <property type="evidence" value="ECO:0007669"/>
    <property type="project" value="InterPro"/>
</dbReference>
<keyword evidence="5" id="KW-0067">ATP-binding</keyword>
<comment type="caution">
    <text evidence="15">The sequence shown here is derived from an EMBL/GenBank/DDBJ whole genome shotgun (WGS) entry which is preliminary data.</text>
</comment>
<gene>
    <name evidence="15" type="ORF">JIN82_09340</name>
</gene>
<keyword evidence="6" id="KW-0460">Magnesium</keyword>
<evidence type="ECO:0000256" key="9">
    <source>
        <dbReference type="ARBA" id="ARBA00023134"/>
    </source>
</evidence>
<keyword evidence="8" id="KW-0051">Antiviral defense</keyword>
<evidence type="ECO:0000313" key="16">
    <source>
        <dbReference type="Proteomes" id="UP000624703"/>
    </source>
</evidence>
<evidence type="ECO:0000256" key="1">
    <source>
        <dbReference type="ARBA" id="ARBA00022679"/>
    </source>
</evidence>
<feature type="domain" description="Cyclic GMP-AMP synthase DncV-like nucleotidyltransferase" evidence="14">
    <location>
        <begin position="47"/>
        <end position="136"/>
    </location>
</feature>
<accession>A0A8J7ME56</accession>
<evidence type="ECO:0000256" key="4">
    <source>
        <dbReference type="ARBA" id="ARBA00022741"/>
    </source>
</evidence>
<evidence type="ECO:0000256" key="10">
    <source>
        <dbReference type="ARBA" id="ARBA00044145"/>
    </source>
</evidence>
<comment type="catalytic activity">
    <reaction evidence="11">
        <text>GTP + ATP = 3',3'-cGAMP + 2 diphosphate</text>
        <dbReference type="Rhea" id="RHEA:35647"/>
        <dbReference type="ChEBI" id="CHEBI:30616"/>
        <dbReference type="ChEBI" id="CHEBI:33019"/>
        <dbReference type="ChEBI" id="CHEBI:37565"/>
        <dbReference type="ChEBI" id="CHEBI:71501"/>
    </reaction>
    <physiologicalReaction direction="left-to-right" evidence="11">
        <dbReference type="Rhea" id="RHEA:35648"/>
    </physiologicalReaction>
</comment>
<evidence type="ECO:0000256" key="6">
    <source>
        <dbReference type="ARBA" id="ARBA00022842"/>
    </source>
</evidence>
<dbReference type="AlphaFoldDB" id="A0A8J7ME56"/>
<dbReference type="EMBL" id="JAENIM010000039">
    <property type="protein sequence ID" value="MBK1791352.1"/>
    <property type="molecule type" value="Genomic_DNA"/>
</dbReference>
<keyword evidence="4" id="KW-0547">Nucleotide-binding</keyword>
<dbReference type="InterPro" id="IPR047805">
    <property type="entry name" value="GAMP_synthase"/>
</dbReference>
<dbReference type="RefSeq" id="WP_200311360.1">
    <property type="nucleotide sequence ID" value="NZ_JAENIM010000039.1"/>
</dbReference>
<keyword evidence="1" id="KW-0808">Transferase</keyword>
<dbReference type="InterPro" id="IPR048445">
    <property type="entry name" value="DncV-like_NTFase"/>
</dbReference>
<dbReference type="GO" id="GO:0009117">
    <property type="term" value="P:nucleotide metabolic process"/>
    <property type="evidence" value="ECO:0007669"/>
    <property type="project" value="UniProtKB-KW"/>
</dbReference>
<keyword evidence="12" id="KW-0175">Coiled coil</keyword>
<name>A0A8J7ME56_9BACT</name>
<evidence type="ECO:0000256" key="7">
    <source>
        <dbReference type="ARBA" id="ARBA00023080"/>
    </source>
</evidence>
<evidence type="ECO:0000256" key="3">
    <source>
        <dbReference type="ARBA" id="ARBA00022723"/>
    </source>
</evidence>
<reference evidence="15" key="1">
    <citation type="submission" date="2021-01" db="EMBL/GenBank/DDBJ databases">
        <title>Modified the classification status of verrucomicrobia.</title>
        <authorList>
            <person name="Feng X."/>
        </authorList>
    </citation>
    <scope>NUCLEOTIDE SEQUENCE</scope>
    <source>
        <strain evidence="15">_KCTC 22039</strain>
    </source>
</reference>
<keyword evidence="16" id="KW-1185">Reference proteome</keyword>
<organism evidence="15 16">
    <name type="scientific">Persicirhabdus sediminis</name>
    <dbReference type="NCBI Taxonomy" id="454144"/>
    <lineage>
        <taxon>Bacteria</taxon>
        <taxon>Pseudomonadati</taxon>
        <taxon>Verrucomicrobiota</taxon>
        <taxon>Verrucomicrobiia</taxon>
        <taxon>Verrucomicrobiales</taxon>
        <taxon>Verrucomicrobiaceae</taxon>
        <taxon>Persicirhabdus</taxon>
    </lineage>
</organism>
<protein>
    <recommendedName>
        <fullName evidence="10">Cyclic GMP-AMP synthase</fullName>
    </recommendedName>
</protein>